<protein>
    <submittedName>
        <fullName evidence="3">Uncharacterized protein</fullName>
    </submittedName>
</protein>
<feature type="compositionally biased region" description="Low complexity" evidence="2">
    <location>
        <begin position="70"/>
        <end position="82"/>
    </location>
</feature>
<feature type="compositionally biased region" description="Polar residues" evidence="2">
    <location>
        <begin position="34"/>
        <end position="63"/>
    </location>
</feature>
<feature type="region of interest" description="Disordered" evidence="2">
    <location>
        <begin position="454"/>
        <end position="518"/>
    </location>
</feature>
<keyword evidence="4" id="KW-1185">Reference proteome</keyword>
<proteinExistence type="predicted"/>
<dbReference type="eggNOG" id="ENOG502S6BE">
    <property type="taxonomic scope" value="Eukaryota"/>
</dbReference>
<evidence type="ECO:0000256" key="2">
    <source>
        <dbReference type="SAM" id="MobiDB-lite"/>
    </source>
</evidence>
<organism evidence="3 4">
    <name type="scientific">Dothistroma septosporum (strain NZE10 / CBS 128990)</name>
    <name type="common">Red band needle blight fungus</name>
    <name type="synonym">Mycosphaerella pini</name>
    <dbReference type="NCBI Taxonomy" id="675120"/>
    <lineage>
        <taxon>Eukaryota</taxon>
        <taxon>Fungi</taxon>
        <taxon>Dikarya</taxon>
        <taxon>Ascomycota</taxon>
        <taxon>Pezizomycotina</taxon>
        <taxon>Dothideomycetes</taxon>
        <taxon>Dothideomycetidae</taxon>
        <taxon>Mycosphaerellales</taxon>
        <taxon>Mycosphaerellaceae</taxon>
        <taxon>Dothistroma</taxon>
    </lineage>
</organism>
<feature type="compositionally biased region" description="Basic and acidic residues" evidence="2">
    <location>
        <begin position="456"/>
        <end position="470"/>
    </location>
</feature>
<reference evidence="3 4" key="2">
    <citation type="journal article" date="2012" name="PLoS Pathog.">
        <title>Diverse lifestyles and strategies of plant pathogenesis encoded in the genomes of eighteen Dothideomycetes fungi.</title>
        <authorList>
            <person name="Ohm R.A."/>
            <person name="Feau N."/>
            <person name="Henrissat B."/>
            <person name="Schoch C.L."/>
            <person name="Horwitz B.A."/>
            <person name="Barry K.W."/>
            <person name="Condon B.J."/>
            <person name="Copeland A.C."/>
            <person name="Dhillon B."/>
            <person name="Glaser F."/>
            <person name="Hesse C.N."/>
            <person name="Kosti I."/>
            <person name="LaButti K."/>
            <person name="Lindquist E.A."/>
            <person name="Lucas S."/>
            <person name="Salamov A.A."/>
            <person name="Bradshaw R.E."/>
            <person name="Ciuffetti L."/>
            <person name="Hamelin R.C."/>
            <person name="Kema G.H.J."/>
            <person name="Lawrence C."/>
            <person name="Scott J.A."/>
            <person name="Spatafora J.W."/>
            <person name="Turgeon B.G."/>
            <person name="de Wit P.J.G.M."/>
            <person name="Zhong S."/>
            <person name="Goodwin S.B."/>
            <person name="Grigoriev I.V."/>
        </authorList>
    </citation>
    <scope>NUCLEOTIDE SEQUENCE [LARGE SCALE GENOMIC DNA]</scope>
    <source>
        <strain evidence="4">NZE10 / CBS 128990</strain>
    </source>
</reference>
<dbReference type="OrthoDB" id="3643593at2759"/>
<dbReference type="AlphaFoldDB" id="N1PPN1"/>
<feature type="compositionally biased region" description="Basic residues" evidence="2">
    <location>
        <begin position="509"/>
        <end position="518"/>
    </location>
</feature>
<feature type="region of interest" description="Disordered" evidence="2">
    <location>
        <begin position="34"/>
        <end position="95"/>
    </location>
</feature>
<feature type="compositionally biased region" description="Polar residues" evidence="2">
    <location>
        <begin position="1"/>
        <end position="18"/>
    </location>
</feature>
<evidence type="ECO:0000313" key="4">
    <source>
        <dbReference type="Proteomes" id="UP000016933"/>
    </source>
</evidence>
<dbReference type="Proteomes" id="UP000016933">
    <property type="component" value="Unassembled WGS sequence"/>
</dbReference>
<feature type="coiled-coil region" evidence="1">
    <location>
        <begin position="122"/>
        <end position="149"/>
    </location>
</feature>
<gene>
    <name evidence="3" type="ORF">DOTSEDRAFT_71987</name>
</gene>
<dbReference type="OMA" id="LAFECHY"/>
<name>N1PPN1_DOTSN</name>
<evidence type="ECO:0000256" key="1">
    <source>
        <dbReference type="SAM" id="Coils"/>
    </source>
</evidence>
<reference evidence="4" key="1">
    <citation type="journal article" date="2012" name="PLoS Genet.">
        <title>The genomes of the fungal plant pathogens Cladosporium fulvum and Dothistroma septosporum reveal adaptation to different hosts and lifestyles but also signatures of common ancestry.</title>
        <authorList>
            <person name="de Wit P.J.G.M."/>
            <person name="van der Burgt A."/>
            <person name="Oekmen B."/>
            <person name="Stergiopoulos I."/>
            <person name="Abd-Elsalam K.A."/>
            <person name="Aerts A.L."/>
            <person name="Bahkali A.H."/>
            <person name="Beenen H.G."/>
            <person name="Chettri P."/>
            <person name="Cox M.P."/>
            <person name="Datema E."/>
            <person name="de Vries R.P."/>
            <person name="Dhillon B."/>
            <person name="Ganley A.R."/>
            <person name="Griffiths S.A."/>
            <person name="Guo Y."/>
            <person name="Hamelin R.C."/>
            <person name="Henrissat B."/>
            <person name="Kabir M.S."/>
            <person name="Jashni M.K."/>
            <person name="Kema G."/>
            <person name="Klaubauf S."/>
            <person name="Lapidus A."/>
            <person name="Levasseur A."/>
            <person name="Lindquist E."/>
            <person name="Mehrabi R."/>
            <person name="Ohm R.A."/>
            <person name="Owen T.J."/>
            <person name="Salamov A."/>
            <person name="Schwelm A."/>
            <person name="Schijlen E."/>
            <person name="Sun H."/>
            <person name="van den Burg H.A."/>
            <person name="van Ham R.C.H.J."/>
            <person name="Zhang S."/>
            <person name="Goodwin S.B."/>
            <person name="Grigoriev I.V."/>
            <person name="Collemare J."/>
            <person name="Bradshaw R.E."/>
        </authorList>
    </citation>
    <scope>NUCLEOTIDE SEQUENCE [LARGE SCALE GENOMIC DNA]</scope>
    <source>
        <strain evidence="4">NZE10 / CBS 128990</strain>
    </source>
</reference>
<dbReference type="HOGENOM" id="CLU_525820_0_0_1"/>
<evidence type="ECO:0000313" key="3">
    <source>
        <dbReference type="EMBL" id="EME44335.1"/>
    </source>
</evidence>
<accession>N1PPN1</accession>
<keyword evidence="1" id="KW-0175">Coiled coil</keyword>
<dbReference type="EMBL" id="KB446539">
    <property type="protein sequence ID" value="EME44335.1"/>
    <property type="molecule type" value="Genomic_DNA"/>
</dbReference>
<feature type="region of interest" description="Disordered" evidence="2">
    <location>
        <begin position="1"/>
        <end position="21"/>
    </location>
</feature>
<sequence>MSLSRSPRPALTSSSSGPIQYEVHSVDSAIQIEGQTRRTYQYSSWDPRTYQYSSSDPRTTVASPRSERTSAPSSRHGSSSRGHASRKGSAHSDGTVVIEHNRKHDPRVIEMHQHTRGLEEENSKLRGHISELSARNDQLEQELQLLQEDRFQRMPDARYTPMEDSRIQHELETLRACIARTGKRFALTAVDRSSCKSRNGLHDLHKAVMEVASTSGLPNSSCLLEAIADDAALPRLLLTAMLSRFVHQRFLQDPFFFANTDDDNDGTDWGEYFADAMSHGWITNPAQVNIWRSDTLRHLFPSNDNDKASRRLSARGDSLVRQASQLGAAEFAAGPARLLLHEMNDAAEKSYQDELLFLFDKAARTSVTLWRERLAFECHYLRDLDTQRFSIESQEMQAHPRHLLDDPTDHRLDGRRVRIVVHPSVVGLGTPDGDRYQTASRILAKAVVCLDEAESEDKGAATDTRVEKPDTVPVPTAERMFLARSPPPFSVPMTEREQDESDHWWSLKKDKRKKKRAT</sequence>
<dbReference type="STRING" id="675120.N1PPN1"/>